<evidence type="ECO:0000313" key="1">
    <source>
        <dbReference type="EMBL" id="ADG36130.1"/>
    </source>
</evidence>
<keyword evidence="2" id="KW-1185">Reference proteome</keyword>
<organism evidence="1 2">
    <name type="scientific">Acinetobacter phage Acj61</name>
    <dbReference type="NCBI Taxonomy" id="760732"/>
    <lineage>
        <taxon>Viruses</taxon>
        <taxon>Duplodnaviria</taxon>
        <taxon>Heunggongvirae</taxon>
        <taxon>Uroviricota</taxon>
        <taxon>Caudoviricetes</taxon>
        <taxon>Pantevenvirales</taxon>
        <taxon>Straboviridae</taxon>
        <taxon>Twarogvirinae</taxon>
        <taxon>Lasallevirus</taxon>
        <taxon>Lasallevirus Acj61</taxon>
        <taxon>Acinetobacter virus Acj61</taxon>
    </lineage>
</organism>
<sequence>MYNFTYLTTNLINGKMYYGVHSTKNINDGYIGSGKALKLAIQIMQRF</sequence>
<dbReference type="EMBL" id="GU911519">
    <property type="protein sequence ID" value="ADG36130.1"/>
    <property type="molecule type" value="Genomic_DNA"/>
</dbReference>
<dbReference type="Proteomes" id="UP000008730">
    <property type="component" value="Segment"/>
</dbReference>
<keyword evidence="1" id="KW-0540">Nuclease</keyword>
<keyword evidence="1" id="KW-0255">Endonuclease</keyword>
<proteinExistence type="predicted"/>
<protein>
    <submittedName>
        <fullName evidence="1">Putative truncated Seg-like homing endonuclease</fullName>
    </submittedName>
</protein>
<dbReference type="GeneID" id="9926056"/>
<dbReference type="OrthoDB" id="24971at10239"/>
<keyword evidence="1" id="KW-0378">Hydrolase</keyword>
<dbReference type="RefSeq" id="YP_004009782.1">
    <property type="nucleotide sequence ID" value="NC_014661.1"/>
</dbReference>
<dbReference type="KEGG" id="vg:9926056"/>
<evidence type="ECO:0000313" key="2">
    <source>
        <dbReference type="Proteomes" id="UP000008730"/>
    </source>
</evidence>
<accession>E5E4E6</accession>
<dbReference type="GO" id="GO:0004519">
    <property type="term" value="F:endonuclease activity"/>
    <property type="evidence" value="ECO:0007669"/>
    <property type="project" value="UniProtKB-KW"/>
</dbReference>
<reference evidence="1 2" key="1">
    <citation type="journal article" date="2010" name="Virol. J.">
        <title>Genomes of the T4-related bacteriophages as windows on microbial genome evolution.</title>
        <authorList>
            <person name="Petrov V.M."/>
            <person name="Ratnayaka S."/>
            <person name="Nolan J.M."/>
            <person name="Miller E.S."/>
            <person name="Karam J.D."/>
        </authorList>
    </citation>
    <scope>NUCLEOTIDE SEQUENCE [LARGE SCALE GENOMIC DNA]</scope>
</reference>
<name>E5E4E6_9CAUD</name>
<gene>
    <name evidence="1" type="ORF">Acj61p165</name>
</gene>